<accession>A0ABP0ECF1</accession>
<dbReference type="PROSITE" id="PS50010">
    <property type="entry name" value="DH_2"/>
    <property type="match status" value="1"/>
</dbReference>
<feature type="compositionally biased region" description="Polar residues" evidence="3">
    <location>
        <begin position="63"/>
        <end position="74"/>
    </location>
</feature>
<dbReference type="InterPro" id="IPR035899">
    <property type="entry name" value="DBL_dom_sf"/>
</dbReference>
<organism evidence="7 8">
    <name type="scientific">[Candida] anglica</name>
    <dbReference type="NCBI Taxonomy" id="148631"/>
    <lineage>
        <taxon>Eukaryota</taxon>
        <taxon>Fungi</taxon>
        <taxon>Dikarya</taxon>
        <taxon>Ascomycota</taxon>
        <taxon>Saccharomycotina</taxon>
        <taxon>Pichiomycetes</taxon>
        <taxon>Debaryomycetaceae</taxon>
        <taxon>Kurtzmaniella</taxon>
    </lineage>
</organism>
<dbReference type="Gene3D" id="2.30.29.30">
    <property type="entry name" value="Pleckstrin-homology domain (PH domain)/Phosphotyrosine-binding domain (PTB)"/>
    <property type="match status" value="1"/>
</dbReference>
<dbReference type="EMBL" id="OZ004257">
    <property type="protein sequence ID" value="CAK7907074.1"/>
    <property type="molecule type" value="Genomic_DNA"/>
</dbReference>
<dbReference type="SMART" id="SM00233">
    <property type="entry name" value="PH"/>
    <property type="match status" value="1"/>
</dbReference>
<dbReference type="PROSITE" id="PS50219">
    <property type="entry name" value="CNH"/>
    <property type="match status" value="1"/>
</dbReference>
<dbReference type="SUPFAM" id="SSF48065">
    <property type="entry name" value="DBL homology domain (DH-domain)"/>
    <property type="match status" value="1"/>
</dbReference>
<feature type="compositionally biased region" description="Polar residues" evidence="3">
    <location>
        <begin position="932"/>
        <end position="942"/>
    </location>
</feature>
<keyword evidence="8" id="KW-1185">Reference proteome</keyword>
<dbReference type="Gene3D" id="1.20.900.10">
    <property type="entry name" value="Dbl homology (DH) domain"/>
    <property type="match status" value="1"/>
</dbReference>
<dbReference type="PANTHER" id="PTHR46572">
    <property type="entry name" value="RHO1 GDP-GTP EXCHANGE PROTEIN 1-RELATED"/>
    <property type="match status" value="1"/>
</dbReference>
<evidence type="ECO:0000256" key="2">
    <source>
        <dbReference type="ARBA" id="ARBA00022658"/>
    </source>
</evidence>
<feature type="compositionally biased region" description="Polar residues" evidence="3">
    <location>
        <begin position="253"/>
        <end position="281"/>
    </location>
</feature>
<dbReference type="PANTHER" id="PTHR46572:SF1">
    <property type="entry name" value="RHO1 GUANINE NUCLEOTIDE EXCHANGE FACTOR TUS1"/>
    <property type="match status" value="1"/>
</dbReference>
<reference evidence="7 8" key="1">
    <citation type="submission" date="2024-01" db="EMBL/GenBank/DDBJ databases">
        <authorList>
            <consortium name="Genoscope - CEA"/>
            <person name="William W."/>
        </authorList>
    </citation>
    <scope>NUCLEOTIDE SEQUENCE [LARGE SCALE GENOMIC DNA]</scope>
    <source>
        <strain evidence="7 8">29B2s-10</strain>
    </source>
</reference>
<feature type="region of interest" description="Disordered" evidence="3">
    <location>
        <begin position="206"/>
        <end position="326"/>
    </location>
</feature>
<sequence length="1417" mass="159925">MSEGFGYSPDSSQSSQQQVKRSLRRKPPPPLPDKVPIEPTWPMHSEVPTSRLAPQIPPRPSTKVDTSLTSTSRPLNGPRDWHSVPDILADVSFVDDSFNGSFISMESPKPMGPKTLPEYEYSDTTIGSGQVLDNRRPPHQDILPYPIDDLGSVLPDELTNGGYYEDEIYQPQFQQQNLSPNNTSQIIHQSMHTPTRKIPPLIQTSSLSIPAGSTSAPILPPRTQYQSWPGATIEDNSSIFNPSPSPVVAARYQQGTSPTSPNRLRQTSPNRTRIMGTSPTSPRRKGDGFGSNSSSRSPSPRKRYYDKSPSPKYNGFNDGSYYEDQDDSYEYDDASFEYPQGQGLWNETSRNWDFDDEYKFYDDEVETDAQTSPSSTFFDYSALPEIPNSMTTIESASSSPKRMTLTSAMSFVKKPGNLNSPSLTSLNRKRLESDLPPIPLDLPQLPFSSSSLVSQHFSACERVWSMSNIFQWCLKLKTWLHDSFISKREFKKALIKLLVFHRSDIPLDIIGQNVDHIIEALVQAGGIQYMNDEVHNSNTNKKERGIQLVENAYVNGVLPELLGCYCNDRDHRSTSSSDVKLRCYSSQCYMNKIIEHQIMLKNTNIHDIILGEDWSSHWKLTAEDLRRYDKSVSKRQSLIYDLLKYEQTFIQRGECFVKIVGPDFIRASTILLGANSITSINSFEDDILKPGAELVKIHQETLMEPLLRILLSDGKFIQKIVEIADLYYQWSEVVKISLLKYISTVPMIEDLFKNPKIKKWVDNVRNTPRVKELKVNGPLLFMSTFNSRYQQLPLQLGDIRSSYDPEDQEYISLTRAIEALKKLGSKVNEMKHHSDNIFELKRISKQLLWKNNVNTADVNLGSENRRFFYRGDVTRKGDLKINSINNHLILLDNFLFITERVKNSKNQLSYRVVENPIPVEMLLVEIKETPNSQLGNTSSTTLDPLGSAGNAKGSDDDEESTFSFKVRYAGRGKHNAYVFTTKSDRERRTWIGAFIKARSNLCERLSKTEAYSVQPIGSSCFAYESNNRVLKLQVCAPNDPIEPAATESHNKMQKMGCNDIYAFGNAKYHLVFGKIQSLELFEYKGTKFYLAGLDTGIYCSDLKNGWKKILHGPDISKIAVDPSINIAVVLGNKSLRYYLLDSLIGVYLDKREKITGVSLSNEPISFFALGRHREITMLFYAKKKSNSATTNFKVLIPETDNDGVFSAFKVAKKFYVQADCYGISVFNSSFAVFTNKGFEILELDKLLPRSIPEVPVVDASSKKIDGYGRKSTSSNSNGLTHHPGIDIIRKYIQTGTVRPMGMFKLSNNTEFLLVYNDCAVFTNKHGKLSRYSMLRFDFRAKKIAFLNNNLLVACDEILEIWSISDFVNGSNKLIQVITGKDLSIVSDGDEVCVALANPKVPGLQLLLQLVPKSSGIY</sequence>
<dbReference type="PROSITE" id="PS50003">
    <property type="entry name" value="PH_DOMAIN"/>
    <property type="match status" value="1"/>
</dbReference>
<dbReference type="SUPFAM" id="SSF50729">
    <property type="entry name" value="PH domain-like"/>
    <property type="match status" value="1"/>
</dbReference>
<feature type="region of interest" description="Disordered" evidence="3">
    <location>
        <begin position="102"/>
        <end position="121"/>
    </location>
</feature>
<evidence type="ECO:0000256" key="3">
    <source>
        <dbReference type="SAM" id="MobiDB-lite"/>
    </source>
</evidence>
<dbReference type="Pfam" id="PF23582">
    <property type="entry name" value="WHD_RGF3"/>
    <property type="match status" value="1"/>
</dbReference>
<keyword evidence="2" id="KW-0344">Guanine-nucleotide releasing factor</keyword>
<keyword evidence="1" id="KW-0597">Phosphoprotein</keyword>
<feature type="region of interest" description="Disordered" evidence="3">
    <location>
        <begin position="1"/>
        <end position="80"/>
    </location>
</feature>
<dbReference type="InterPro" id="IPR011993">
    <property type="entry name" value="PH-like_dom_sf"/>
</dbReference>
<protein>
    <recommendedName>
        <fullName evidence="9">Rho1 guanine nucleotide exchange factor TUS1</fullName>
    </recommendedName>
</protein>
<feature type="compositionally biased region" description="Polar residues" evidence="3">
    <location>
        <begin position="206"/>
        <end position="216"/>
    </location>
</feature>
<dbReference type="InterPro" id="IPR052233">
    <property type="entry name" value="Rho-type_GEFs"/>
</dbReference>
<dbReference type="Pfam" id="PF15405">
    <property type="entry name" value="PH_5"/>
    <property type="match status" value="1"/>
</dbReference>
<dbReference type="InterPro" id="IPR041675">
    <property type="entry name" value="PH_5"/>
</dbReference>
<evidence type="ECO:0000259" key="4">
    <source>
        <dbReference type="PROSITE" id="PS50003"/>
    </source>
</evidence>
<evidence type="ECO:0000313" key="8">
    <source>
        <dbReference type="Proteomes" id="UP001497600"/>
    </source>
</evidence>
<dbReference type="SMART" id="SM00036">
    <property type="entry name" value="CNH"/>
    <property type="match status" value="1"/>
</dbReference>
<feature type="domain" description="CNH" evidence="6">
    <location>
        <begin position="1072"/>
        <end position="1392"/>
    </location>
</feature>
<dbReference type="Pfam" id="PF00780">
    <property type="entry name" value="CNH"/>
    <property type="match status" value="1"/>
</dbReference>
<proteinExistence type="predicted"/>
<evidence type="ECO:0000256" key="1">
    <source>
        <dbReference type="ARBA" id="ARBA00022553"/>
    </source>
</evidence>
<feature type="domain" description="PH" evidence="4">
    <location>
        <begin position="866"/>
        <end position="999"/>
    </location>
</feature>
<dbReference type="InterPro" id="IPR001849">
    <property type="entry name" value="PH_domain"/>
</dbReference>
<dbReference type="InterPro" id="IPR000219">
    <property type="entry name" value="DH_dom"/>
</dbReference>
<feature type="compositionally biased region" description="Polar residues" evidence="3">
    <location>
        <begin position="223"/>
        <end position="242"/>
    </location>
</feature>
<gene>
    <name evidence="7" type="ORF">CAAN4_E03796</name>
</gene>
<evidence type="ECO:0000259" key="6">
    <source>
        <dbReference type="PROSITE" id="PS50219"/>
    </source>
</evidence>
<evidence type="ECO:0000313" key="7">
    <source>
        <dbReference type="EMBL" id="CAK7907074.1"/>
    </source>
</evidence>
<name>A0ABP0ECF1_9ASCO</name>
<feature type="region of interest" description="Disordered" evidence="3">
    <location>
        <begin position="932"/>
        <end position="958"/>
    </location>
</feature>
<dbReference type="InterPro" id="IPR057283">
    <property type="entry name" value="RGF3_WH"/>
</dbReference>
<feature type="domain" description="DH" evidence="5">
    <location>
        <begin position="634"/>
        <end position="830"/>
    </location>
</feature>
<dbReference type="InterPro" id="IPR001180">
    <property type="entry name" value="CNH_dom"/>
</dbReference>
<evidence type="ECO:0000259" key="5">
    <source>
        <dbReference type="PROSITE" id="PS50010"/>
    </source>
</evidence>
<evidence type="ECO:0008006" key="9">
    <source>
        <dbReference type="Google" id="ProtNLM"/>
    </source>
</evidence>
<dbReference type="Proteomes" id="UP001497600">
    <property type="component" value="Chromosome E"/>
</dbReference>